<evidence type="ECO:0000313" key="4">
    <source>
        <dbReference type="EMBL" id="BAU93411.1"/>
    </source>
</evidence>
<reference evidence="4 5" key="1">
    <citation type="journal article" date="2016" name="Genome Announc.">
        <title>Complete Genome Sequence of Methylobacterium populi P-1M, Isolated from Pink-Pigmented Household Biofilm.</title>
        <authorList>
            <person name="Morohoshi T."/>
            <person name="Ikeda T."/>
        </authorList>
    </citation>
    <scope>NUCLEOTIDE SEQUENCE [LARGE SCALE GENOMIC DNA]</scope>
    <source>
        <strain evidence="4 5">P-1M</strain>
    </source>
</reference>
<organism evidence="4 5">
    <name type="scientific">Methylorubrum populi</name>
    <dbReference type="NCBI Taxonomy" id="223967"/>
    <lineage>
        <taxon>Bacteria</taxon>
        <taxon>Pseudomonadati</taxon>
        <taxon>Pseudomonadota</taxon>
        <taxon>Alphaproteobacteria</taxon>
        <taxon>Hyphomicrobiales</taxon>
        <taxon>Methylobacteriaceae</taxon>
        <taxon>Methylorubrum</taxon>
    </lineage>
</organism>
<dbReference type="PANTHER" id="PTHR30265">
    <property type="entry name" value="RHO-INTERACTING TRANSCRIPTION TERMINATION FACTOR NUSG"/>
    <property type="match status" value="1"/>
</dbReference>
<dbReference type="Proteomes" id="UP000218288">
    <property type="component" value="Chromosome"/>
</dbReference>
<dbReference type="InterPro" id="IPR008991">
    <property type="entry name" value="Translation_prot_SH3-like_sf"/>
</dbReference>
<protein>
    <submittedName>
        <fullName evidence="4">Transcription termination/antitermination protein nusG</fullName>
    </submittedName>
</protein>
<gene>
    <name evidence="4" type="ORF">MPPM_4806</name>
</gene>
<evidence type="ECO:0000256" key="3">
    <source>
        <dbReference type="ARBA" id="ARBA00023163"/>
    </source>
</evidence>
<accession>A0A160PLZ5</accession>
<dbReference type="Gene3D" id="2.30.30.30">
    <property type="match status" value="1"/>
</dbReference>
<sequence length="231" mass="25321">MTNKERQALRRAAARQKAQKRAVRRKVAVNMQSVRAGAYSAARETQDRFIVDPDRTWYVVRALPRRASWAAEQIAAVGIPVFEAREAVRLVSDIGKVRTALIPVLRRLLFVGVRNWQELKKAEEHPGVYDDRTGFGRKGTVMGPGGAPMVISAEELQNFADCITGYGGDIEAARRILFAIGDDVVVEEGAFTGQSGKVSRVDERTGRVKVEVPFTGGTICVDVPAQSVRAA</sequence>
<dbReference type="InterPro" id="IPR043425">
    <property type="entry name" value="NusG-like"/>
</dbReference>
<dbReference type="InterPro" id="IPR014722">
    <property type="entry name" value="Rib_uL2_dom2"/>
</dbReference>
<dbReference type="CDD" id="cd06091">
    <property type="entry name" value="KOW_NusG"/>
    <property type="match status" value="1"/>
</dbReference>
<evidence type="ECO:0000256" key="1">
    <source>
        <dbReference type="ARBA" id="ARBA00022814"/>
    </source>
</evidence>
<dbReference type="PANTHER" id="PTHR30265:SF4">
    <property type="entry name" value="KOW MOTIF FAMILY PROTEIN, EXPRESSED"/>
    <property type="match status" value="1"/>
</dbReference>
<dbReference type="RefSeq" id="WP_096487145.1">
    <property type="nucleotide sequence ID" value="NZ_AP014809.1"/>
</dbReference>
<evidence type="ECO:0000256" key="2">
    <source>
        <dbReference type="ARBA" id="ARBA00023015"/>
    </source>
</evidence>
<keyword evidence="3" id="KW-0804">Transcription</keyword>
<keyword evidence="1" id="KW-0889">Transcription antitermination</keyword>
<name>A0A160PLZ5_9HYPH</name>
<evidence type="ECO:0000313" key="5">
    <source>
        <dbReference type="Proteomes" id="UP000218288"/>
    </source>
</evidence>
<dbReference type="AlphaFoldDB" id="A0A160PLZ5"/>
<dbReference type="GO" id="GO:0031564">
    <property type="term" value="P:transcription antitermination"/>
    <property type="evidence" value="ECO:0007669"/>
    <property type="project" value="UniProtKB-KW"/>
</dbReference>
<dbReference type="EMBL" id="AP014809">
    <property type="protein sequence ID" value="BAU93411.1"/>
    <property type="molecule type" value="Genomic_DNA"/>
</dbReference>
<keyword evidence="2" id="KW-0805">Transcription regulation</keyword>
<dbReference type="OrthoDB" id="7990576at2"/>
<proteinExistence type="predicted"/>
<dbReference type="SUPFAM" id="SSF50104">
    <property type="entry name" value="Translation proteins SH3-like domain"/>
    <property type="match status" value="1"/>
</dbReference>